<comment type="caution">
    <text evidence="2">The sequence shown here is derived from an EMBL/GenBank/DDBJ whole genome shotgun (WGS) entry which is preliminary data.</text>
</comment>
<evidence type="ECO:0000313" key="3">
    <source>
        <dbReference type="Proteomes" id="UP000287766"/>
    </source>
</evidence>
<dbReference type="Gene3D" id="1.10.530.10">
    <property type="match status" value="1"/>
</dbReference>
<dbReference type="InterPro" id="IPR053195">
    <property type="entry name" value="Bax-like"/>
</dbReference>
<dbReference type="InterPro" id="IPR002901">
    <property type="entry name" value="MGlyc_endo_b_GlcNAc-like_dom"/>
</dbReference>
<dbReference type="GO" id="GO:0004040">
    <property type="term" value="F:amidase activity"/>
    <property type="evidence" value="ECO:0007669"/>
    <property type="project" value="InterPro"/>
</dbReference>
<dbReference type="PANTHER" id="PTHR40572:SF1">
    <property type="entry name" value="PROTEIN BAX"/>
    <property type="match status" value="1"/>
</dbReference>
<dbReference type="Proteomes" id="UP000287766">
    <property type="component" value="Unassembled WGS sequence"/>
</dbReference>
<keyword evidence="3" id="KW-1185">Reference proteome</keyword>
<proteinExistence type="predicted"/>
<reference evidence="3" key="1">
    <citation type="journal article" date="2018" name="Front. Microbiol.">
        <title>Genome-Based Analysis Reveals the Taxonomy and Diversity of the Family Idiomarinaceae.</title>
        <authorList>
            <person name="Liu Y."/>
            <person name="Lai Q."/>
            <person name="Shao Z."/>
        </authorList>
    </citation>
    <scope>NUCLEOTIDE SEQUENCE [LARGE SCALE GENOMIC DNA]</scope>
    <source>
        <strain evidence="3">KYW314</strain>
    </source>
</reference>
<sequence length="295" mass="33225">MQNQKIWHSSLLVITLSAVALSVYIPTQLQNTHSDAPELRPGEPAVLVEAPIHKEVPDFTTYTDTRDKKQAFFAFLAPLVQAENSRIEVQRDRLLRLYERWQVDSNALKAGELAWLKQLASLYRVKTDDVELGTQFDLLLRRVDVVPEALVLVQAANESGWGTSRFARDGLNFFGQWCFSEGCGIVPDSRPEGANHEVQRFASVNASVRSYLRNINTHPAYLDLRVLREQRRLEGADIRALDLTPGLMSYSERGEDYIDELNSMIRVNRPIIVDVIESDANSDAESNLNSAPGSE</sequence>
<dbReference type="AlphaFoldDB" id="A0A7Z7ETR9"/>
<name>A0A7Z7ETR9_9GAMM</name>
<evidence type="ECO:0000259" key="1">
    <source>
        <dbReference type="Pfam" id="PF01832"/>
    </source>
</evidence>
<gene>
    <name evidence="2" type="ORF">CWE22_02665</name>
</gene>
<dbReference type="PANTHER" id="PTHR40572">
    <property type="entry name" value="PROTEIN BAX"/>
    <property type="match status" value="1"/>
</dbReference>
<feature type="domain" description="Mannosyl-glycoprotein endo-beta-N-acetylglucosamidase-like" evidence="1">
    <location>
        <begin position="139"/>
        <end position="228"/>
    </location>
</feature>
<dbReference type="EMBL" id="PIPR01000001">
    <property type="protein sequence ID" value="RUO41109.1"/>
    <property type="molecule type" value="Genomic_DNA"/>
</dbReference>
<protein>
    <submittedName>
        <fullName evidence="2">Peptidoglycan hydrolase</fullName>
    </submittedName>
</protein>
<dbReference type="RefSeq" id="WP_169929840.1">
    <property type="nucleotide sequence ID" value="NZ_PIPR01000001.1"/>
</dbReference>
<organism evidence="2 3">
    <name type="scientific">Pseudidiomarina aestuarii</name>
    <dbReference type="NCBI Taxonomy" id="624146"/>
    <lineage>
        <taxon>Bacteria</taxon>
        <taxon>Pseudomonadati</taxon>
        <taxon>Pseudomonadota</taxon>
        <taxon>Gammaproteobacteria</taxon>
        <taxon>Alteromonadales</taxon>
        <taxon>Idiomarinaceae</taxon>
        <taxon>Pseudidiomarina</taxon>
    </lineage>
</organism>
<dbReference type="Pfam" id="PF01832">
    <property type="entry name" value="Glucosaminidase"/>
    <property type="match status" value="1"/>
</dbReference>
<evidence type="ECO:0000313" key="2">
    <source>
        <dbReference type="EMBL" id="RUO41109.1"/>
    </source>
</evidence>
<keyword evidence="2" id="KW-0378">Hydrolase</keyword>
<accession>A0A7Z7ETR9</accession>